<reference evidence="1" key="2">
    <citation type="submission" date="2020-11" db="EMBL/GenBank/DDBJ databases">
        <authorList>
            <person name="McCartney M.A."/>
            <person name="Auch B."/>
            <person name="Kono T."/>
            <person name="Mallez S."/>
            <person name="Becker A."/>
            <person name="Gohl D.M."/>
            <person name="Silverstein K.A.T."/>
            <person name="Koren S."/>
            <person name="Bechman K.B."/>
            <person name="Herman A."/>
            <person name="Abrahante J.E."/>
            <person name="Garbe J."/>
        </authorList>
    </citation>
    <scope>NUCLEOTIDE SEQUENCE</scope>
    <source>
        <strain evidence="1">Duluth1</strain>
        <tissue evidence="1">Whole animal</tissue>
    </source>
</reference>
<dbReference type="Proteomes" id="UP000828390">
    <property type="component" value="Unassembled WGS sequence"/>
</dbReference>
<organism evidence="1 2">
    <name type="scientific">Dreissena polymorpha</name>
    <name type="common">Zebra mussel</name>
    <name type="synonym">Mytilus polymorpha</name>
    <dbReference type="NCBI Taxonomy" id="45954"/>
    <lineage>
        <taxon>Eukaryota</taxon>
        <taxon>Metazoa</taxon>
        <taxon>Spiralia</taxon>
        <taxon>Lophotrochozoa</taxon>
        <taxon>Mollusca</taxon>
        <taxon>Bivalvia</taxon>
        <taxon>Autobranchia</taxon>
        <taxon>Heteroconchia</taxon>
        <taxon>Euheterodonta</taxon>
        <taxon>Imparidentia</taxon>
        <taxon>Neoheterodontei</taxon>
        <taxon>Myida</taxon>
        <taxon>Dreissenoidea</taxon>
        <taxon>Dreissenidae</taxon>
        <taxon>Dreissena</taxon>
    </lineage>
</organism>
<name>A0A9D4CAJ4_DREPO</name>
<gene>
    <name evidence="1" type="ORF">DPMN_063007</name>
</gene>
<comment type="caution">
    <text evidence="1">The sequence shown here is derived from an EMBL/GenBank/DDBJ whole genome shotgun (WGS) entry which is preliminary data.</text>
</comment>
<dbReference type="AlphaFoldDB" id="A0A9D4CAJ4"/>
<accession>A0A9D4CAJ4</accession>
<evidence type="ECO:0000313" key="1">
    <source>
        <dbReference type="EMBL" id="KAH3720114.1"/>
    </source>
</evidence>
<sequence length="50" mass="6007">MKADVEIAVELLYPLFRKIWKSEEIPPEWKDGNLIRLPKKGDLRFSCNYR</sequence>
<reference evidence="1" key="1">
    <citation type="journal article" date="2019" name="bioRxiv">
        <title>The Genome of the Zebra Mussel, Dreissena polymorpha: A Resource for Invasive Species Research.</title>
        <authorList>
            <person name="McCartney M.A."/>
            <person name="Auch B."/>
            <person name="Kono T."/>
            <person name="Mallez S."/>
            <person name="Zhang Y."/>
            <person name="Obille A."/>
            <person name="Becker A."/>
            <person name="Abrahante J.E."/>
            <person name="Garbe J."/>
            <person name="Badalamenti J.P."/>
            <person name="Herman A."/>
            <person name="Mangelson H."/>
            <person name="Liachko I."/>
            <person name="Sullivan S."/>
            <person name="Sone E.D."/>
            <person name="Koren S."/>
            <person name="Silverstein K.A.T."/>
            <person name="Beckman K.B."/>
            <person name="Gohl D.M."/>
        </authorList>
    </citation>
    <scope>NUCLEOTIDE SEQUENCE</scope>
    <source>
        <strain evidence="1">Duluth1</strain>
        <tissue evidence="1">Whole animal</tissue>
    </source>
</reference>
<evidence type="ECO:0000313" key="2">
    <source>
        <dbReference type="Proteomes" id="UP000828390"/>
    </source>
</evidence>
<protein>
    <submittedName>
        <fullName evidence="1">Uncharacterized protein</fullName>
    </submittedName>
</protein>
<keyword evidence="2" id="KW-1185">Reference proteome</keyword>
<proteinExistence type="predicted"/>
<dbReference type="EMBL" id="JAIWYP010000013">
    <property type="protein sequence ID" value="KAH3720114.1"/>
    <property type="molecule type" value="Genomic_DNA"/>
</dbReference>